<dbReference type="Pfam" id="PF13715">
    <property type="entry name" value="CarbopepD_reg_2"/>
    <property type="match status" value="1"/>
</dbReference>
<organism evidence="6 7">
    <name type="scientific">Mucilaginibacter mali</name>
    <dbReference type="NCBI Taxonomy" id="2740462"/>
    <lineage>
        <taxon>Bacteria</taxon>
        <taxon>Pseudomonadati</taxon>
        <taxon>Bacteroidota</taxon>
        <taxon>Sphingobacteriia</taxon>
        <taxon>Sphingobacteriales</taxon>
        <taxon>Sphingobacteriaceae</taxon>
        <taxon>Mucilaginibacter</taxon>
    </lineage>
</organism>
<evidence type="ECO:0000256" key="1">
    <source>
        <dbReference type="ARBA" id="ARBA00022448"/>
    </source>
</evidence>
<dbReference type="KEGG" id="mmab:HQ865_23465"/>
<evidence type="ECO:0000256" key="2">
    <source>
        <dbReference type="ARBA" id="ARBA00023136"/>
    </source>
</evidence>
<dbReference type="Gene3D" id="2.170.130.10">
    <property type="entry name" value="TonB-dependent receptor, plug domain"/>
    <property type="match status" value="1"/>
</dbReference>
<evidence type="ECO:0000256" key="4">
    <source>
        <dbReference type="PROSITE-ProRule" id="PRU01360"/>
    </source>
</evidence>
<gene>
    <name evidence="6" type="ORF">HQ865_23465</name>
</gene>
<comment type="similarity">
    <text evidence="4">Belongs to the TonB-dependent receptor family.</text>
</comment>
<protein>
    <submittedName>
        <fullName evidence="6">SusC/RagA family TonB-linked outer membrane protein</fullName>
    </submittedName>
</protein>
<evidence type="ECO:0000313" key="6">
    <source>
        <dbReference type="EMBL" id="QKJ32594.1"/>
    </source>
</evidence>
<dbReference type="SUPFAM" id="SSF56935">
    <property type="entry name" value="Porins"/>
    <property type="match status" value="1"/>
</dbReference>
<dbReference type="Proteomes" id="UP000505355">
    <property type="component" value="Chromosome"/>
</dbReference>
<dbReference type="PROSITE" id="PS52016">
    <property type="entry name" value="TONB_DEPENDENT_REC_3"/>
    <property type="match status" value="1"/>
</dbReference>
<dbReference type="InterPro" id="IPR037066">
    <property type="entry name" value="Plug_dom_sf"/>
</dbReference>
<comment type="subcellular location">
    <subcellularLocation>
        <location evidence="4">Cell outer membrane</location>
        <topology evidence="4">Multi-pass membrane protein</topology>
    </subcellularLocation>
</comment>
<keyword evidence="2 4" id="KW-0472">Membrane</keyword>
<feature type="domain" description="Secretin/TonB short N-terminal" evidence="5">
    <location>
        <begin position="47"/>
        <end position="98"/>
    </location>
</feature>
<dbReference type="Pfam" id="PF07715">
    <property type="entry name" value="Plug"/>
    <property type="match status" value="1"/>
</dbReference>
<evidence type="ECO:0000256" key="3">
    <source>
        <dbReference type="ARBA" id="ARBA00023237"/>
    </source>
</evidence>
<evidence type="ECO:0000259" key="5">
    <source>
        <dbReference type="SMART" id="SM00965"/>
    </source>
</evidence>
<dbReference type="AlphaFoldDB" id="A0A7D4TS66"/>
<keyword evidence="3 4" id="KW-0998">Cell outer membrane</keyword>
<evidence type="ECO:0000313" key="7">
    <source>
        <dbReference type="Proteomes" id="UP000505355"/>
    </source>
</evidence>
<dbReference type="EMBL" id="CP054139">
    <property type="protein sequence ID" value="QKJ32594.1"/>
    <property type="molecule type" value="Genomic_DNA"/>
</dbReference>
<accession>A0A7D4TS66</accession>
<dbReference type="InterPro" id="IPR012910">
    <property type="entry name" value="Plug_dom"/>
</dbReference>
<keyword evidence="4" id="KW-1134">Transmembrane beta strand</keyword>
<dbReference type="InterPro" id="IPR023996">
    <property type="entry name" value="TonB-dep_OMP_SusC/RagA"/>
</dbReference>
<dbReference type="GO" id="GO:0009279">
    <property type="term" value="C:cell outer membrane"/>
    <property type="evidence" value="ECO:0007669"/>
    <property type="project" value="UniProtKB-SubCell"/>
</dbReference>
<dbReference type="SMART" id="SM00965">
    <property type="entry name" value="STN"/>
    <property type="match status" value="1"/>
</dbReference>
<proteinExistence type="inferred from homology"/>
<keyword evidence="4" id="KW-0812">Transmembrane</keyword>
<dbReference type="NCBIfam" id="TIGR04056">
    <property type="entry name" value="OMP_RagA_SusC"/>
    <property type="match status" value="1"/>
</dbReference>
<keyword evidence="7" id="KW-1185">Reference proteome</keyword>
<dbReference type="InterPro" id="IPR008969">
    <property type="entry name" value="CarboxyPept-like_regulatory"/>
</dbReference>
<dbReference type="SUPFAM" id="SSF49464">
    <property type="entry name" value="Carboxypeptidase regulatory domain-like"/>
    <property type="match status" value="1"/>
</dbReference>
<dbReference type="InterPro" id="IPR011662">
    <property type="entry name" value="Secretin/TonB_short_N"/>
</dbReference>
<dbReference type="InterPro" id="IPR039426">
    <property type="entry name" value="TonB-dep_rcpt-like"/>
</dbReference>
<dbReference type="RefSeq" id="WP_173417243.1">
    <property type="nucleotide sequence ID" value="NZ_CP054139.1"/>
</dbReference>
<reference evidence="6 7" key="1">
    <citation type="submission" date="2020-05" db="EMBL/GenBank/DDBJ databases">
        <title>Mucilaginibacter mali sp. nov.</title>
        <authorList>
            <person name="Kim H.S."/>
            <person name="Lee K.C."/>
            <person name="Suh M.K."/>
            <person name="Kim J.-S."/>
            <person name="Han K.-I."/>
            <person name="Eom M.K."/>
            <person name="Shin Y.K."/>
            <person name="Lee J.-S."/>
        </authorList>
    </citation>
    <scope>NUCLEOTIDE SEQUENCE [LARGE SCALE GENOMIC DNA]</scope>
    <source>
        <strain evidence="6 7">G2-14</strain>
    </source>
</reference>
<sequence length="1122" mass="122554">MRVTIFIFLVTIFQAKALTSIAQKITINEKNVSLKEIFNDIKTQGNFDVFYSSSLIDPASKVSVNVQQGSVEDVLNEALANLPLTYSISDKVIVITRKKALPPAPVSAAAAADTVVSGTVVDAKIKESIPGATVSIKQRKGLVITDKDGHFMLNARTGDSILVSFVGYKPKSVAVKNVKTRLLIVLEEAVSNLNEVTINGLFTRKNTTYTGTASTFNQEELLKGGSQNVIQSLTALDPSIVLVPNNTLGSNPNALPQLQVRGQNGLPDLTGGSVANDPNQPLFILDGFETTLQKVVDLDIYRVASVTLLKDAASKAIYGSKAANGVVVIETIKPKPGQVRLTYNLTGGLSAPDLSSYHLTNAFEKLQAEVNAGVYTSTSPTNQYNLATEYNTYLKNAQSGVNTYWLSKPLQNGINQRHSFMFEGGDDRLVYGVQLSYNNNSGVMKGSARNTFGGAINLSYRFKGLNISNVLTLTSNKASNSPWGDFSTYAAMNPYLPYFDANGNILKQINTVLTPPAGSPNLTSSPVYNPAYNSTLSSFDVSKYTDITNNTSVDWAITPAFRVIAKFSITAQNNGSDTYKAADDTYFTSAVYQTSTGVYRKGYYIKGNGTINNWTSNAVANYTKKLGKSTAALNGGYEVSSMSSAGSSFSVEGFPNPMLTLPSQGLQYMLNTTPTSSESTVRSLGLFASGNYAFAEKYLFDGTYRASESSQFGSNNRWGQFWSLGVGWNLHYEDFLKNVHFLDLLKLRATTGFTGSQGFSAYQSVGTYGYYLNSNYQNATGAYLLSLANPDLAWQRLQENNYGVDFGFLKKISGYFNYYVKTTNGLLTDITLPPSAGFTTYKANLGIVQNVGFDFNVRYMIYNDPKKRNYFNVFATVAHNTNTLKQISAALQAYNNSTAASLSNATATVLNPTVVVNKPKILLKEGQSMNAIYAVRSLGIDPATGKEVYRKLDGSVTTTWSADDLTVVGDNLPKINTDFGFSLAQSGVIVNAIFNYQTGGQIYNQTLVDKVENANIYNNVDIRVLTQRWTKPGDISFFKNIADQTQTQVTSRFVENNRILTASSLQLQYELDRIKAIKRLGFTRFRLGLQTSNLFVISSVEQERGTSYPFAREVAFTLNANF</sequence>
<dbReference type="Pfam" id="PF07660">
    <property type="entry name" value="STN"/>
    <property type="match status" value="1"/>
</dbReference>
<name>A0A7D4TS66_9SPHI</name>
<keyword evidence="1 4" id="KW-0813">Transport</keyword>
<dbReference type="Gene3D" id="2.60.40.1120">
    <property type="entry name" value="Carboxypeptidase-like, regulatory domain"/>
    <property type="match status" value="1"/>
</dbReference>